<keyword evidence="5" id="KW-0255">Endonuclease</keyword>
<protein>
    <submittedName>
        <fullName evidence="5">Restriction endonuclease subunit S</fullName>
    </submittedName>
</protein>
<dbReference type="Proteomes" id="UP000861567">
    <property type="component" value="Unassembled WGS sequence"/>
</dbReference>
<dbReference type="GO" id="GO:0009307">
    <property type="term" value="P:DNA restriction-modification system"/>
    <property type="evidence" value="ECO:0007669"/>
    <property type="project" value="UniProtKB-KW"/>
</dbReference>
<keyword evidence="2" id="KW-0680">Restriction system</keyword>
<comment type="caution">
    <text evidence="5">The sequence shown here is derived from an EMBL/GenBank/DDBJ whole genome shotgun (WGS) entry which is preliminary data.</text>
</comment>
<keyword evidence="3" id="KW-0238">DNA-binding</keyword>
<evidence type="ECO:0000256" key="3">
    <source>
        <dbReference type="ARBA" id="ARBA00023125"/>
    </source>
</evidence>
<dbReference type="AlphaFoldDB" id="A0AAN5R5W7"/>
<dbReference type="Gene3D" id="1.10.287.1120">
    <property type="entry name" value="Bipartite methylase S protein"/>
    <property type="match status" value="1"/>
</dbReference>
<dbReference type="InterPro" id="IPR000055">
    <property type="entry name" value="Restrct_endonuc_typeI_TRD"/>
</dbReference>
<comment type="similarity">
    <text evidence="1">Belongs to the type-I restriction system S methylase family.</text>
</comment>
<dbReference type="PANTHER" id="PTHR30408">
    <property type="entry name" value="TYPE-1 RESTRICTION ENZYME ECOKI SPECIFICITY PROTEIN"/>
    <property type="match status" value="1"/>
</dbReference>
<dbReference type="RefSeq" id="WP_027226369.1">
    <property type="nucleotide sequence ID" value="NZ_UGOQ01000002.1"/>
</dbReference>
<dbReference type="EMBL" id="DACSEI010000027">
    <property type="protein sequence ID" value="HAT1597131.1"/>
    <property type="molecule type" value="Genomic_DNA"/>
</dbReference>
<dbReference type="InterPro" id="IPR044946">
    <property type="entry name" value="Restrct_endonuc_typeI_TRD_sf"/>
</dbReference>
<keyword evidence="5" id="KW-0378">Hydrolase</keyword>
<dbReference type="PANTHER" id="PTHR30408:SF12">
    <property type="entry name" value="TYPE I RESTRICTION ENZYME MJAVIII SPECIFICITY SUBUNIT"/>
    <property type="match status" value="1"/>
</dbReference>
<evidence type="ECO:0000256" key="1">
    <source>
        <dbReference type="ARBA" id="ARBA00010923"/>
    </source>
</evidence>
<evidence type="ECO:0000313" key="5">
    <source>
        <dbReference type="EMBL" id="HAT1597131.1"/>
    </source>
</evidence>
<evidence type="ECO:0000256" key="2">
    <source>
        <dbReference type="ARBA" id="ARBA00022747"/>
    </source>
</evidence>
<feature type="domain" description="Type I restriction modification DNA specificity" evidence="4">
    <location>
        <begin position="196"/>
        <end position="347"/>
    </location>
</feature>
<organism evidence="5 6">
    <name type="scientific">Legionella pneumophila</name>
    <dbReference type="NCBI Taxonomy" id="446"/>
    <lineage>
        <taxon>Bacteria</taxon>
        <taxon>Pseudomonadati</taxon>
        <taxon>Pseudomonadota</taxon>
        <taxon>Gammaproteobacteria</taxon>
        <taxon>Legionellales</taxon>
        <taxon>Legionellaceae</taxon>
        <taxon>Legionella</taxon>
    </lineage>
</organism>
<sequence>MAQEKGWIKTPVKAFLREVNLKTEIGTEELLGLSKKKGVLRKKEFEQRSSEAVSYIGYKKVKSGQLISNKMQAWNGMFGISAIDGITSPDYAIYDFSPNVESRFIEYIVRTNLYAGEFLCRSRGMGTGFLRLNPSEFLSTHVWLPDITIQTEIADFLDRETDRIDQLIEKKKLLNSILHLKEKIALRDLLVDIDAKKWRLRHIGKMKNGTGFPTELQGNHNEEVAFFKVKHLQTFGLDNPICNSEDTISRDMAKNLRASIFPKGTIVFAKIGAALLLARFATLGCDACIDNNMAAFVPKKTLINTEFLLLTLTQIDMNTMVQPGTVPSLNTEAFNNFRVPLPTIEQQISLIAEFRSIRNPILAALSKNKSSIEKLREFRTSLITEAVTGQLDINSWKKRGNTDKRLDNIEEAMRT</sequence>
<accession>A0AAN5R5W7</accession>
<evidence type="ECO:0000259" key="4">
    <source>
        <dbReference type="Pfam" id="PF01420"/>
    </source>
</evidence>
<reference evidence="5" key="2">
    <citation type="submission" date="2020-11" db="EMBL/GenBank/DDBJ databases">
        <authorList>
            <consortium name="NCBI Pathogen Detection Project"/>
        </authorList>
    </citation>
    <scope>NUCLEOTIDE SEQUENCE</scope>
    <source>
        <strain evidence="5">D3612</strain>
    </source>
</reference>
<name>A0AAN5R5W7_LEGPN</name>
<dbReference type="Pfam" id="PF01420">
    <property type="entry name" value="Methylase_S"/>
    <property type="match status" value="1"/>
</dbReference>
<dbReference type="SUPFAM" id="SSF116734">
    <property type="entry name" value="DNA methylase specificity domain"/>
    <property type="match status" value="2"/>
</dbReference>
<keyword evidence="5" id="KW-0540">Nuclease</keyword>
<dbReference type="Gene3D" id="3.90.220.20">
    <property type="entry name" value="DNA methylase specificity domains"/>
    <property type="match status" value="2"/>
</dbReference>
<dbReference type="GO" id="GO:0003677">
    <property type="term" value="F:DNA binding"/>
    <property type="evidence" value="ECO:0007669"/>
    <property type="project" value="UniProtKB-KW"/>
</dbReference>
<proteinExistence type="inferred from homology"/>
<reference evidence="5" key="1">
    <citation type="journal article" date="2018" name="Genome Biol.">
        <title>SKESA: strategic k-mer extension for scrupulous assemblies.</title>
        <authorList>
            <person name="Souvorov A."/>
            <person name="Agarwala R."/>
            <person name="Lipman D.J."/>
        </authorList>
    </citation>
    <scope>NUCLEOTIDE SEQUENCE</scope>
    <source>
        <strain evidence="5">D3612</strain>
    </source>
</reference>
<dbReference type="InterPro" id="IPR052021">
    <property type="entry name" value="Type-I_RS_S_subunit"/>
</dbReference>
<dbReference type="GO" id="GO:0004519">
    <property type="term" value="F:endonuclease activity"/>
    <property type="evidence" value="ECO:0007669"/>
    <property type="project" value="UniProtKB-KW"/>
</dbReference>
<evidence type="ECO:0000313" key="6">
    <source>
        <dbReference type="Proteomes" id="UP000861567"/>
    </source>
</evidence>
<gene>
    <name evidence="5" type="ORF">I8Y58_002370</name>
</gene>